<evidence type="ECO:0000256" key="2">
    <source>
        <dbReference type="ARBA" id="ARBA00023274"/>
    </source>
</evidence>
<dbReference type="SUPFAM" id="SSF54736">
    <property type="entry name" value="ClpS-like"/>
    <property type="match status" value="1"/>
</dbReference>
<evidence type="ECO:0000256" key="3">
    <source>
        <dbReference type="PROSITE-ProRule" id="PRU10141"/>
    </source>
</evidence>
<feature type="domain" description="Large ribosomal subunit protein bL12 C-terminal" evidence="6">
    <location>
        <begin position="177"/>
        <end position="239"/>
    </location>
</feature>
<dbReference type="Gene3D" id="3.30.1390.10">
    <property type="match status" value="1"/>
</dbReference>
<dbReference type="InterPro" id="IPR011009">
    <property type="entry name" value="Kinase-like_dom_sf"/>
</dbReference>
<evidence type="ECO:0000256" key="5">
    <source>
        <dbReference type="SAM" id="Phobius"/>
    </source>
</evidence>
<comment type="caution">
    <text evidence="7">The sequence shown here is derived from an EMBL/GenBank/DDBJ whole genome shotgun (WGS) entry which is preliminary data.</text>
</comment>
<keyword evidence="3" id="KW-0547">Nucleotide-binding</keyword>
<dbReference type="GO" id="GO:0005524">
    <property type="term" value="F:ATP binding"/>
    <property type="evidence" value="ECO:0007669"/>
    <property type="project" value="UniProtKB-UniRule"/>
</dbReference>
<feature type="transmembrane region" description="Helical" evidence="5">
    <location>
        <begin position="346"/>
        <end position="368"/>
    </location>
</feature>
<keyword evidence="5" id="KW-0472">Membrane</keyword>
<dbReference type="InterPro" id="IPR017441">
    <property type="entry name" value="Protein_kinase_ATP_BS"/>
</dbReference>
<dbReference type="GO" id="GO:0006412">
    <property type="term" value="P:translation"/>
    <property type="evidence" value="ECO:0007669"/>
    <property type="project" value="InterPro"/>
</dbReference>
<evidence type="ECO:0000256" key="1">
    <source>
        <dbReference type="ARBA" id="ARBA00022980"/>
    </source>
</evidence>
<dbReference type="GO" id="GO:0003729">
    <property type="term" value="F:mRNA binding"/>
    <property type="evidence" value="ECO:0007669"/>
    <property type="project" value="TreeGrafter"/>
</dbReference>
<dbReference type="InterPro" id="IPR013823">
    <property type="entry name" value="Ribosomal_bL12_C"/>
</dbReference>
<dbReference type="GO" id="GO:1990904">
    <property type="term" value="C:ribonucleoprotein complex"/>
    <property type="evidence" value="ECO:0007669"/>
    <property type="project" value="UniProtKB-KW"/>
</dbReference>
<dbReference type="SUPFAM" id="SSF56112">
    <property type="entry name" value="Protein kinase-like (PK-like)"/>
    <property type="match status" value="1"/>
</dbReference>
<keyword evidence="1" id="KW-0689">Ribosomal protein</keyword>
<feature type="non-terminal residue" evidence="7">
    <location>
        <position position="1"/>
    </location>
</feature>
<dbReference type="InterPro" id="IPR014719">
    <property type="entry name" value="Ribosomal_bL12_C/ClpS-like"/>
</dbReference>
<proteinExistence type="predicted"/>
<evidence type="ECO:0000259" key="6">
    <source>
        <dbReference type="Pfam" id="PF00542"/>
    </source>
</evidence>
<dbReference type="Pfam" id="PF00542">
    <property type="entry name" value="Ribosomal_L12"/>
    <property type="match status" value="1"/>
</dbReference>
<dbReference type="Proteomes" id="UP000574390">
    <property type="component" value="Unassembled WGS sequence"/>
</dbReference>
<organism evidence="7 8">
    <name type="scientific">Perkinsus olseni</name>
    <name type="common">Perkinsus atlanticus</name>
    <dbReference type="NCBI Taxonomy" id="32597"/>
    <lineage>
        <taxon>Eukaryota</taxon>
        <taxon>Sar</taxon>
        <taxon>Alveolata</taxon>
        <taxon>Perkinsozoa</taxon>
        <taxon>Perkinsea</taxon>
        <taxon>Perkinsida</taxon>
        <taxon>Perkinsidae</taxon>
        <taxon>Perkinsus</taxon>
    </lineage>
</organism>
<feature type="binding site" evidence="3">
    <location>
        <position position="480"/>
    </location>
    <ligand>
        <name>ATP</name>
        <dbReference type="ChEBI" id="CHEBI:30616"/>
    </ligand>
</feature>
<accession>A0A7J6TMK5</accession>
<evidence type="ECO:0000313" key="7">
    <source>
        <dbReference type="EMBL" id="KAF4745520.1"/>
    </source>
</evidence>
<gene>
    <name evidence="7" type="ORF">FOZ62_003537</name>
</gene>
<evidence type="ECO:0000256" key="4">
    <source>
        <dbReference type="SAM" id="MobiDB-lite"/>
    </source>
</evidence>
<dbReference type="InterPro" id="IPR000206">
    <property type="entry name" value="Ribosomal_bL12"/>
</dbReference>
<feature type="region of interest" description="Disordered" evidence="4">
    <location>
        <begin position="133"/>
        <end position="171"/>
    </location>
</feature>
<keyword evidence="5" id="KW-1133">Transmembrane helix</keyword>
<dbReference type="CDD" id="cd00387">
    <property type="entry name" value="Ribosomal_L7_L12"/>
    <property type="match status" value="1"/>
</dbReference>
<dbReference type="PANTHER" id="PTHR45987">
    <property type="entry name" value="39S RIBOSOMAL PROTEIN L12"/>
    <property type="match status" value="1"/>
</dbReference>
<feature type="compositionally biased region" description="Basic and acidic residues" evidence="4">
    <location>
        <begin position="160"/>
        <end position="171"/>
    </location>
</feature>
<protein>
    <recommendedName>
        <fullName evidence="6">Large ribosomal subunit protein bL12 C-terminal domain-containing protein</fullName>
    </recommendedName>
</protein>
<evidence type="ECO:0000313" key="8">
    <source>
        <dbReference type="Proteomes" id="UP000574390"/>
    </source>
</evidence>
<dbReference type="EMBL" id="JABANM010006696">
    <property type="protein sequence ID" value="KAF4745520.1"/>
    <property type="molecule type" value="Genomic_DNA"/>
</dbReference>
<dbReference type="PROSITE" id="PS00107">
    <property type="entry name" value="PROTEIN_KINASE_ATP"/>
    <property type="match status" value="1"/>
</dbReference>
<dbReference type="AlphaFoldDB" id="A0A7J6TMK5"/>
<dbReference type="GO" id="GO:0005840">
    <property type="term" value="C:ribosome"/>
    <property type="evidence" value="ECO:0007669"/>
    <property type="project" value="UniProtKB-KW"/>
</dbReference>
<keyword evidence="3" id="KW-0067">ATP-binding</keyword>
<keyword evidence="5" id="KW-0812">Transmembrane</keyword>
<reference evidence="7 8" key="1">
    <citation type="submission" date="2020-04" db="EMBL/GenBank/DDBJ databases">
        <title>Perkinsus olseni comparative genomics.</title>
        <authorList>
            <person name="Bogema D.R."/>
        </authorList>
    </citation>
    <scope>NUCLEOTIDE SEQUENCE [LARGE SCALE GENOMIC DNA]</scope>
    <source>
        <strain evidence="7">ATCC PRA-205</strain>
    </source>
</reference>
<dbReference type="PANTHER" id="PTHR45987:SF4">
    <property type="entry name" value="LARGE RIBOSOMAL SUBUNIT PROTEIN BL12M"/>
    <property type="match status" value="1"/>
</dbReference>
<dbReference type="GO" id="GO:0003735">
    <property type="term" value="F:structural constituent of ribosome"/>
    <property type="evidence" value="ECO:0007669"/>
    <property type="project" value="InterPro"/>
</dbReference>
<name>A0A7J6TMK5_PEROL</name>
<sequence length="485" mass="53076">MMCSSTALVRRSCFATSRRLKHQAPLLLTAVRAFSAEAPARDSSFDVFAKIKDKGDGKMDASPGEAKKRKPSDKVIKLVDDILSLSLIEAADLCDLCQEKLAARSGGVPGRSPFPHPGAMFGGGGMMPMMMGAPMPGGAPQQPTSPPAGEATAAEGGGEAEEKPAEKKKEPAKSVVTIKLVSYNTEKKVTTIKEVRAVTGLGLREAKDAVEGCPTVIKKGVPLEQAEEIKKKMESTGAQESFDNDRVFGDSDEVGLEAYPTGERDSHRKRFDSFESWDSASSSCSPRDDGLMDDEMELDENGMIFMSFEASHEFREMRATREVQHYGRVRVFKGPLGVVFYIGPHWYAIVVMVAVIVGIGFGFAWMLSPRLEVSENQRKVQGLVGTFLTKLNVMSVTSTEKLRAVIDTMPSSVSNFVASDTAGQTDQKQINRLPPDWEAAEKKFILDRYYLGIHKNIGRGSFARVRKGYDIVERKEVAIKCYHAV</sequence>
<keyword evidence="2" id="KW-0687">Ribonucleoprotein</keyword>